<dbReference type="RefSeq" id="WP_147275776.1">
    <property type="nucleotide sequence ID" value="NZ_QASA01000001.1"/>
</dbReference>
<keyword evidence="1" id="KW-0732">Signal</keyword>
<name>A0A369QSK6_9BACT</name>
<dbReference type="AlphaFoldDB" id="A0A369QSK6"/>
<gene>
    <name evidence="2" type="ORF">AHMF7616_04947</name>
</gene>
<comment type="caution">
    <text evidence="2">The sequence shown here is derived from an EMBL/GenBank/DDBJ whole genome shotgun (WGS) entry which is preliminary data.</text>
</comment>
<evidence type="ECO:0000313" key="3">
    <source>
        <dbReference type="Proteomes" id="UP000253919"/>
    </source>
</evidence>
<proteinExistence type="predicted"/>
<organism evidence="2 3">
    <name type="scientific">Adhaeribacter pallidiroseus</name>
    <dbReference type="NCBI Taxonomy" id="2072847"/>
    <lineage>
        <taxon>Bacteria</taxon>
        <taxon>Pseudomonadati</taxon>
        <taxon>Bacteroidota</taxon>
        <taxon>Cytophagia</taxon>
        <taxon>Cytophagales</taxon>
        <taxon>Hymenobacteraceae</taxon>
        <taxon>Adhaeribacter</taxon>
    </lineage>
</organism>
<dbReference type="OrthoDB" id="1091452at2"/>
<dbReference type="EMBL" id="QASA01000001">
    <property type="protein sequence ID" value="RDC66316.1"/>
    <property type="molecule type" value="Genomic_DNA"/>
</dbReference>
<protein>
    <submittedName>
        <fullName evidence="2">Uncharacterized protein</fullName>
    </submittedName>
</protein>
<dbReference type="Proteomes" id="UP000253919">
    <property type="component" value="Unassembled WGS sequence"/>
</dbReference>
<accession>A0A369QSK6</accession>
<keyword evidence="3" id="KW-1185">Reference proteome</keyword>
<sequence>MIKISLFTILVSFILSSCSNSNAVEHGKKTANKLDLNSVITDTLTYLQPKEYLAKVLTEGAFHEDEVWENAENENWYGLFQGKNNFYLQQTTVRTSRILDPVMDGDDGPKTGWKVTSTNQDTSLILITRLNFLKNRKVDPFKLPKEDILPGEKLELNYKGHSYQLYATGHKHKEASKSDWYIVSDYKLFFLTFRNGKEVKQVLVQHAAFDDDMVNIIFAGDIDGDGLLDFIIDKSNHYNAVIPTLYLSRPAEKGKLVEEVGEHVSVGC</sequence>
<dbReference type="PROSITE" id="PS51257">
    <property type="entry name" value="PROKAR_LIPOPROTEIN"/>
    <property type="match status" value="1"/>
</dbReference>
<feature type="chain" id="PRO_5017084352" evidence="1">
    <location>
        <begin position="24"/>
        <end position="268"/>
    </location>
</feature>
<feature type="signal peptide" evidence="1">
    <location>
        <begin position="1"/>
        <end position="23"/>
    </location>
</feature>
<evidence type="ECO:0000313" key="2">
    <source>
        <dbReference type="EMBL" id="RDC66316.1"/>
    </source>
</evidence>
<evidence type="ECO:0000256" key="1">
    <source>
        <dbReference type="SAM" id="SignalP"/>
    </source>
</evidence>
<reference evidence="2 3" key="1">
    <citation type="submission" date="2018-04" db="EMBL/GenBank/DDBJ databases">
        <title>Adhaeribacter sp. HMF7616 genome sequencing and assembly.</title>
        <authorList>
            <person name="Kang H."/>
            <person name="Kang J."/>
            <person name="Cha I."/>
            <person name="Kim H."/>
            <person name="Joh K."/>
        </authorList>
    </citation>
    <scope>NUCLEOTIDE SEQUENCE [LARGE SCALE GENOMIC DNA]</scope>
    <source>
        <strain evidence="2 3">HMF7616</strain>
    </source>
</reference>